<feature type="transmembrane region" description="Helical" evidence="8">
    <location>
        <begin position="46"/>
        <end position="65"/>
    </location>
</feature>
<dbReference type="PANTHER" id="PTHR45820:SF9">
    <property type="entry name" value="FI23527P1"/>
    <property type="match status" value="1"/>
</dbReference>
<sequence>MALKQWMKEFQPMSIYIVLTLTLVYFLLQLVISYMTHSLTLTIDSYLMLCNLIALFGCIITLRVCNDENSTCSSSNFDSENSAKSNPSENSANSEFVKCSDPKSSYFSPKHSSLEKRLKNTFGWARVDVLVMLIGCVVFCSLCFSSVIEAIQILLHISHNDEAHSPIVVFAIGAFGLVLNGLAYVLIGGYTFHHGSCLRVTPSGMVVLTGDVLKVNGQRRLNFRSQSKSSPRAREMLFVMIGGGLVYYIQDHNVSKFVDPIISIILACFLLILNFPYMKESCYILLQTIPNHINIDSLCKELTNHFPMILNIHDLHVWEFTRRKTFLTAHIIFMNPQVYANMKQDIMNFFHERGISVVTIQPEFFKDSNNFEMISSLDNNCLVKCASAECYQRYCCDLIDGEALESICIPKLQDIPCCCPKVEATPVISEQQSCATDNVKVNNDVQSSKDVETDNGDENSQKSPEELKLVIEMRIDQVVTNDDGPCLQSDL</sequence>
<feature type="transmembrane region" description="Helical" evidence="8">
    <location>
        <begin position="233"/>
        <end position="249"/>
    </location>
</feature>
<dbReference type="GO" id="GO:0005385">
    <property type="term" value="F:zinc ion transmembrane transporter activity"/>
    <property type="evidence" value="ECO:0007669"/>
    <property type="project" value="TreeGrafter"/>
</dbReference>
<feature type="transmembrane region" description="Helical" evidence="8">
    <location>
        <begin position="261"/>
        <end position="278"/>
    </location>
</feature>
<keyword evidence="4" id="KW-0862">Zinc</keyword>
<comment type="caution">
    <text evidence="10">The sequence shown here is derived from an EMBL/GenBank/DDBJ whole genome shotgun (WGS) entry which is preliminary data.</text>
</comment>
<evidence type="ECO:0000256" key="3">
    <source>
        <dbReference type="ARBA" id="ARBA00022692"/>
    </source>
</evidence>
<evidence type="ECO:0000256" key="1">
    <source>
        <dbReference type="ARBA" id="ARBA00004141"/>
    </source>
</evidence>
<dbReference type="GO" id="GO:0016020">
    <property type="term" value="C:membrane"/>
    <property type="evidence" value="ECO:0007669"/>
    <property type="project" value="UniProtKB-SubCell"/>
</dbReference>
<evidence type="ECO:0000256" key="8">
    <source>
        <dbReference type="SAM" id="Phobius"/>
    </source>
</evidence>
<keyword evidence="11" id="KW-1185">Reference proteome</keyword>
<evidence type="ECO:0000256" key="5">
    <source>
        <dbReference type="ARBA" id="ARBA00022989"/>
    </source>
</evidence>
<feature type="region of interest" description="Disordered" evidence="7">
    <location>
        <begin position="445"/>
        <end position="465"/>
    </location>
</feature>
<protein>
    <recommendedName>
        <fullName evidence="9">Cation efflux protein transmembrane domain-containing protein</fullName>
    </recommendedName>
</protein>
<dbReference type="Pfam" id="PF01545">
    <property type="entry name" value="Cation_efflux"/>
    <property type="match status" value="1"/>
</dbReference>
<comment type="similarity">
    <text evidence="2">Belongs to the cation diffusion facilitator (CDF) transporter (TC 2.A.4) family. SLC30A subfamily.</text>
</comment>
<dbReference type="EMBL" id="JBBCAQ010000023">
    <property type="protein sequence ID" value="KAK7588138.1"/>
    <property type="molecule type" value="Genomic_DNA"/>
</dbReference>
<evidence type="ECO:0000256" key="2">
    <source>
        <dbReference type="ARBA" id="ARBA00008873"/>
    </source>
</evidence>
<evidence type="ECO:0000259" key="9">
    <source>
        <dbReference type="Pfam" id="PF01545"/>
    </source>
</evidence>
<keyword evidence="6 8" id="KW-0472">Membrane</keyword>
<dbReference type="GO" id="GO:0010312">
    <property type="term" value="P:detoxification of zinc ion"/>
    <property type="evidence" value="ECO:0007669"/>
    <property type="project" value="TreeGrafter"/>
</dbReference>
<feature type="transmembrane region" description="Helical" evidence="8">
    <location>
        <begin position="167"/>
        <end position="187"/>
    </location>
</feature>
<dbReference type="Gene3D" id="1.20.1510.10">
    <property type="entry name" value="Cation efflux protein transmembrane domain"/>
    <property type="match status" value="1"/>
</dbReference>
<name>A0AAN9TIM9_9HEMI</name>
<dbReference type="GO" id="GO:0006882">
    <property type="term" value="P:intracellular zinc ion homeostasis"/>
    <property type="evidence" value="ECO:0007669"/>
    <property type="project" value="TreeGrafter"/>
</dbReference>
<dbReference type="InterPro" id="IPR058533">
    <property type="entry name" value="Cation_efflux_TM"/>
</dbReference>
<feature type="compositionally biased region" description="Polar residues" evidence="7">
    <location>
        <begin position="74"/>
        <end position="94"/>
    </location>
</feature>
<accession>A0AAN9TIM9</accession>
<evidence type="ECO:0000256" key="4">
    <source>
        <dbReference type="ARBA" id="ARBA00022833"/>
    </source>
</evidence>
<keyword evidence="3 8" id="KW-0812">Transmembrane</keyword>
<organism evidence="10 11">
    <name type="scientific">Parthenolecanium corni</name>
    <dbReference type="NCBI Taxonomy" id="536013"/>
    <lineage>
        <taxon>Eukaryota</taxon>
        <taxon>Metazoa</taxon>
        <taxon>Ecdysozoa</taxon>
        <taxon>Arthropoda</taxon>
        <taxon>Hexapoda</taxon>
        <taxon>Insecta</taxon>
        <taxon>Pterygota</taxon>
        <taxon>Neoptera</taxon>
        <taxon>Paraneoptera</taxon>
        <taxon>Hemiptera</taxon>
        <taxon>Sternorrhyncha</taxon>
        <taxon>Coccoidea</taxon>
        <taxon>Coccidae</taxon>
        <taxon>Parthenolecanium</taxon>
    </lineage>
</organism>
<evidence type="ECO:0000256" key="7">
    <source>
        <dbReference type="SAM" id="MobiDB-lite"/>
    </source>
</evidence>
<dbReference type="Proteomes" id="UP001367676">
    <property type="component" value="Unassembled WGS sequence"/>
</dbReference>
<feature type="transmembrane region" description="Helical" evidence="8">
    <location>
        <begin position="129"/>
        <end position="155"/>
    </location>
</feature>
<dbReference type="AlphaFoldDB" id="A0AAN9TIM9"/>
<feature type="region of interest" description="Disordered" evidence="7">
    <location>
        <begin position="74"/>
        <end position="101"/>
    </location>
</feature>
<dbReference type="InterPro" id="IPR027469">
    <property type="entry name" value="Cation_efflux_TMD_sf"/>
</dbReference>
<proteinExistence type="inferred from homology"/>
<dbReference type="SUPFAM" id="SSF161111">
    <property type="entry name" value="Cation efflux protein transmembrane domain-like"/>
    <property type="match status" value="2"/>
</dbReference>
<keyword evidence="5 8" id="KW-1133">Transmembrane helix</keyword>
<comment type="subcellular location">
    <subcellularLocation>
        <location evidence="1">Membrane</location>
        <topology evidence="1">Multi-pass membrane protein</topology>
    </subcellularLocation>
</comment>
<dbReference type="PANTHER" id="PTHR45820">
    <property type="entry name" value="FI23527P1"/>
    <property type="match status" value="1"/>
</dbReference>
<evidence type="ECO:0000313" key="11">
    <source>
        <dbReference type="Proteomes" id="UP001367676"/>
    </source>
</evidence>
<evidence type="ECO:0000256" key="6">
    <source>
        <dbReference type="ARBA" id="ARBA00023136"/>
    </source>
</evidence>
<gene>
    <name evidence="10" type="ORF">V9T40_005383</name>
</gene>
<evidence type="ECO:0000313" key="10">
    <source>
        <dbReference type="EMBL" id="KAK7588138.1"/>
    </source>
</evidence>
<feature type="domain" description="Cation efflux protein transmembrane" evidence="9">
    <location>
        <begin position="109"/>
        <end position="286"/>
    </location>
</feature>
<feature type="transmembrane region" description="Helical" evidence="8">
    <location>
        <begin position="12"/>
        <end position="34"/>
    </location>
</feature>
<reference evidence="10 11" key="1">
    <citation type="submission" date="2024-03" db="EMBL/GenBank/DDBJ databases">
        <title>Adaptation during the transition from Ophiocordyceps entomopathogen to insect associate is accompanied by gene loss and intensified selection.</title>
        <authorList>
            <person name="Ward C.M."/>
            <person name="Onetto C.A."/>
            <person name="Borneman A.R."/>
        </authorList>
    </citation>
    <scope>NUCLEOTIDE SEQUENCE [LARGE SCALE GENOMIC DNA]</scope>
    <source>
        <strain evidence="10">AWRI1</strain>
        <tissue evidence="10">Single Adult Female</tissue>
    </source>
</reference>